<dbReference type="OrthoDB" id="9813804at2"/>
<dbReference type="STRING" id="553385.GCA_000591415_02249"/>
<protein>
    <submittedName>
        <fullName evidence="3">Na+/H+ antiporter subunit G</fullName>
    </submittedName>
</protein>
<sequence>MPTWFYPVLEGVIAFFLVAGGIFAFIGSLGLTHLKDFYMRLHGPSKTTTLGVGCVLMASMIYFRATTGHFSFQEMLITIFLFITAPATAHLLSKAALHQKLVADIRTRNVPDQLETASEPDEANAQQTESRLP</sequence>
<dbReference type="PANTHER" id="PTHR34703:SF1">
    <property type="entry name" value="ANTIPORTER SUBUNIT MNHG2-RELATED"/>
    <property type="match status" value="1"/>
</dbReference>
<dbReference type="RefSeq" id="WP_024952275.1">
    <property type="nucleotide sequence ID" value="NZ_CAWOWR010000076.1"/>
</dbReference>
<dbReference type="NCBIfam" id="TIGR01300">
    <property type="entry name" value="CPA3_mnhG_phaG"/>
    <property type="match status" value="1"/>
</dbReference>
<keyword evidence="2" id="KW-0472">Membrane</keyword>
<feature type="transmembrane region" description="Helical" evidence="2">
    <location>
        <begin position="12"/>
        <end position="34"/>
    </location>
</feature>
<dbReference type="InterPro" id="IPR005133">
    <property type="entry name" value="PhaG_MnhG_YufB"/>
</dbReference>
<organism evidence="3 4">
    <name type="scientific">Cobetia crustatorum</name>
    <dbReference type="NCBI Taxonomy" id="553385"/>
    <lineage>
        <taxon>Bacteria</taxon>
        <taxon>Pseudomonadati</taxon>
        <taxon>Pseudomonadota</taxon>
        <taxon>Gammaproteobacteria</taxon>
        <taxon>Oceanospirillales</taxon>
        <taxon>Halomonadaceae</taxon>
        <taxon>Cobetia</taxon>
    </lineage>
</organism>
<proteinExistence type="predicted"/>
<comment type="caution">
    <text evidence="3">The sequence shown here is derived from an EMBL/GenBank/DDBJ whole genome shotgun (WGS) entry which is preliminary data.</text>
</comment>
<feature type="compositionally biased region" description="Polar residues" evidence="1">
    <location>
        <begin position="124"/>
        <end position="133"/>
    </location>
</feature>
<dbReference type="PANTHER" id="PTHR34703">
    <property type="entry name" value="ANTIPORTER SUBUNIT MNHG2-RELATED"/>
    <property type="match status" value="1"/>
</dbReference>
<dbReference type="AlphaFoldDB" id="A0A558HUP6"/>
<keyword evidence="2" id="KW-1133">Transmembrane helix</keyword>
<evidence type="ECO:0000313" key="4">
    <source>
        <dbReference type="Proteomes" id="UP000319941"/>
    </source>
</evidence>
<feature type="region of interest" description="Disordered" evidence="1">
    <location>
        <begin position="112"/>
        <end position="133"/>
    </location>
</feature>
<name>A0A558HUP6_9GAMM</name>
<evidence type="ECO:0000313" key="3">
    <source>
        <dbReference type="EMBL" id="TVU72835.1"/>
    </source>
</evidence>
<feature type="transmembrane region" description="Helical" evidence="2">
    <location>
        <begin position="75"/>
        <end position="92"/>
    </location>
</feature>
<evidence type="ECO:0000256" key="2">
    <source>
        <dbReference type="SAM" id="Phobius"/>
    </source>
</evidence>
<dbReference type="NCBIfam" id="NF009316">
    <property type="entry name" value="PRK12674.1-5"/>
    <property type="match status" value="1"/>
</dbReference>
<accession>A0A558HUP6</accession>
<dbReference type="Pfam" id="PF03334">
    <property type="entry name" value="PhaG_MnhG_YufB"/>
    <property type="match status" value="1"/>
</dbReference>
<evidence type="ECO:0000256" key="1">
    <source>
        <dbReference type="SAM" id="MobiDB-lite"/>
    </source>
</evidence>
<dbReference type="EMBL" id="VNFH01000002">
    <property type="protein sequence ID" value="TVU72835.1"/>
    <property type="molecule type" value="Genomic_DNA"/>
</dbReference>
<feature type="transmembrane region" description="Helical" evidence="2">
    <location>
        <begin position="46"/>
        <end position="63"/>
    </location>
</feature>
<dbReference type="Proteomes" id="UP000319941">
    <property type="component" value="Unassembled WGS sequence"/>
</dbReference>
<reference evidence="3 4" key="1">
    <citation type="submission" date="2019-07" db="EMBL/GenBank/DDBJ databases">
        <title>Diversity of Bacteria from Kongsfjorden, Arctic.</title>
        <authorList>
            <person name="Yu Y."/>
        </authorList>
    </citation>
    <scope>NUCLEOTIDE SEQUENCE [LARGE SCALE GENOMIC DNA]</scope>
    <source>
        <strain evidence="3 4">SM1923</strain>
    </source>
</reference>
<gene>
    <name evidence="3" type="ORF">FQP86_03990</name>
</gene>
<keyword evidence="2" id="KW-0812">Transmembrane</keyword>
<keyword evidence="4" id="KW-1185">Reference proteome</keyword>
<dbReference type="GO" id="GO:0015385">
    <property type="term" value="F:sodium:proton antiporter activity"/>
    <property type="evidence" value="ECO:0007669"/>
    <property type="project" value="TreeGrafter"/>
</dbReference>